<accession>A0A4Q2U7C8</accession>
<keyword evidence="5" id="KW-1185">Reference proteome</keyword>
<reference evidence="4 5" key="2">
    <citation type="submission" date="2019-02" db="EMBL/GenBank/DDBJ databases">
        <title>'Lichenibacterium ramalinii' gen. nov. sp. nov., 'Lichenibacterium minor' gen. nov. sp. nov.</title>
        <authorList>
            <person name="Pankratov T."/>
        </authorList>
    </citation>
    <scope>NUCLEOTIDE SEQUENCE [LARGE SCALE GENOMIC DNA]</scope>
    <source>
        <strain evidence="4 5">RmlP026</strain>
    </source>
</reference>
<name>A0A4Q2U7C8_9HYPH</name>
<evidence type="ECO:0000313" key="5">
    <source>
        <dbReference type="Proteomes" id="UP000290759"/>
    </source>
</evidence>
<dbReference type="InterPro" id="IPR029057">
    <property type="entry name" value="PRTase-like"/>
</dbReference>
<comment type="similarity">
    <text evidence="1">Belongs to the ComF/GntX family.</text>
</comment>
<dbReference type="Gene3D" id="3.40.50.2020">
    <property type="match status" value="1"/>
</dbReference>
<feature type="domain" description="Phosphoribosyltransferase" evidence="2">
    <location>
        <begin position="165"/>
        <end position="257"/>
    </location>
</feature>
<evidence type="ECO:0000256" key="1">
    <source>
        <dbReference type="ARBA" id="ARBA00008007"/>
    </source>
</evidence>
<evidence type="ECO:0000259" key="2">
    <source>
        <dbReference type="Pfam" id="PF00156"/>
    </source>
</evidence>
<dbReference type="Pfam" id="PF00156">
    <property type="entry name" value="Pribosyltran"/>
    <property type="match status" value="1"/>
</dbReference>
<sequence length="263" mass="28034">MTDGAAERSGPLAARAAAAARNVARSALDAALDVVFPPGCLACRRSVARDVGLCAACWRGMRFIERPFCERLGLPFPQDFGPGLLSPEAIAHPPAYGRARAVARYDDGPARRLVHALKYGDRLDLGRPMGAWMARAGAELLADADIVVPVPLHRARLWRRQFNQAAVLAREVSRRSGVPWDPLALARVKPTASQVGMTRPQRMDNVQGAFAVAVASAVTGRRVLLVDDVLTTGSTLEAAARALLRSGAAGVDVLVFARVVTES</sequence>
<dbReference type="OrthoDB" id="9779910at2"/>
<gene>
    <name evidence="4" type="ORF">D3273_07545</name>
</gene>
<dbReference type="SUPFAM" id="SSF53271">
    <property type="entry name" value="PRTase-like"/>
    <property type="match status" value="1"/>
</dbReference>
<protein>
    <submittedName>
        <fullName evidence="4">ComF family protein</fullName>
    </submittedName>
</protein>
<feature type="domain" description="Double zinc ribbon" evidence="3">
    <location>
        <begin position="31"/>
        <end position="79"/>
    </location>
</feature>
<organism evidence="4 5">
    <name type="scientific">Lichenibacterium minor</name>
    <dbReference type="NCBI Taxonomy" id="2316528"/>
    <lineage>
        <taxon>Bacteria</taxon>
        <taxon>Pseudomonadati</taxon>
        <taxon>Pseudomonadota</taxon>
        <taxon>Alphaproteobacteria</taxon>
        <taxon>Hyphomicrobiales</taxon>
        <taxon>Lichenihabitantaceae</taxon>
        <taxon>Lichenibacterium</taxon>
    </lineage>
</organism>
<evidence type="ECO:0000313" key="4">
    <source>
        <dbReference type="EMBL" id="RYC32583.1"/>
    </source>
</evidence>
<dbReference type="CDD" id="cd06223">
    <property type="entry name" value="PRTases_typeI"/>
    <property type="match status" value="1"/>
</dbReference>
<dbReference type="RefSeq" id="WP_129225096.1">
    <property type="nucleotide sequence ID" value="NZ_QYBB01000006.1"/>
</dbReference>
<comment type="caution">
    <text evidence="4">The sequence shown here is derived from an EMBL/GenBank/DDBJ whole genome shotgun (WGS) entry which is preliminary data.</text>
</comment>
<reference evidence="4 5" key="1">
    <citation type="submission" date="2018-12" db="EMBL/GenBank/DDBJ databases">
        <authorList>
            <person name="Grouzdev D.S."/>
            <person name="Krutkina M.S."/>
        </authorList>
    </citation>
    <scope>NUCLEOTIDE SEQUENCE [LARGE SCALE GENOMIC DNA]</scope>
    <source>
        <strain evidence="4 5">RmlP026</strain>
    </source>
</reference>
<dbReference type="EMBL" id="QYBB01000006">
    <property type="protein sequence ID" value="RYC32583.1"/>
    <property type="molecule type" value="Genomic_DNA"/>
</dbReference>
<evidence type="ECO:0000259" key="3">
    <source>
        <dbReference type="Pfam" id="PF18912"/>
    </source>
</evidence>
<dbReference type="Pfam" id="PF18912">
    <property type="entry name" value="DZR_2"/>
    <property type="match status" value="1"/>
</dbReference>
<proteinExistence type="inferred from homology"/>
<dbReference type="InterPro" id="IPR000836">
    <property type="entry name" value="PRTase_dom"/>
</dbReference>
<dbReference type="Proteomes" id="UP000290759">
    <property type="component" value="Unassembled WGS sequence"/>
</dbReference>
<dbReference type="InterPro" id="IPR051910">
    <property type="entry name" value="ComF/GntX_DNA_util-trans"/>
</dbReference>
<dbReference type="PANTHER" id="PTHR47505">
    <property type="entry name" value="DNA UTILIZATION PROTEIN YHGH"/>
    <property type="match status" value="1"/>
</dbReference>
<dbReference type="InterPro" id="IPR044005">
    <property type="entry name" value="DZR_2"/>
</dbReference>
<dbReference type="AlphaFoldDB" id="A0A4Q2U7C8"/>
<dbReference type="PANTHER" id="PTHR47505:SF1">
    <property type="entry name" value="DNA UTILIZATION PROTEIN YHGH"/>
    <property type="match status" value="1"/>
</dbReference>